<sequence>MKSFITLMDANQLSLAEQKQVYENIKEDYEKLLKAYDVSKNSNDLTDIDFDA</sequence>
<proteinExistence type="predicted"/>
<dbReference type="Proteomes" id="UP000681967">
    <property type="component" value="Unassembled WGS sequence"/>
</dbReference>
<evidence type="ECO:0000313" key="6">
    <source>
        <dbReference type="Proteomes" id="UP000676336"/>
    </source>
</evidence>
<evidence type="ECO:0000313" key="1">
    <source>
        <dbReference type="EMBL" id="CAF4481338.1"/>
    </source>
</evidence>
<dbReference type="EMBL" id="CAJOBH010140032">
    <property type="protein sequence ID" value="CAF4800624.1"/>
    <property type="molecule type" value="Genomic_DNA"/>
</dbReference>
<reference evidence="2" key="1">
    <citation type="submission" date="2021-02" db="EMBL/GenBank/DDBJ databases">
        <authorList>
            <person name="Nowell W R."/>
        </authorList>
    </citation>
    <scope>NUCLEOTIDE SEQUENCE</scope>
</reference>
<evidence type="ECO:0000313" key="2">
    <source>
        <dbReference type="EMBL" id="CAF4783328.1"/>
    </source>
</evidence>
<dbReference type="Proteomes" id="UP000676336">
    <property type="component" value="Unassembled WGS sequence"/>
</dbReference>
<evidence type="ECO:0000313" key="4">
    <source>
        <dbReference type="EMBL" id="CAF4957873.1"/>
    </source>
</evidence>
<comment type="caution">
    <text evidence="2">The sequence shown here is derived from an EMBL/GenBank/DDBJ whole genome shotgun (WGS) entry which is preliminary data.</text>
</comment>
<name>A0A8S3B0J3_9BILA</name>
<gene>
    <name evidence="1" type="ORF">BYL167_LOCUS35148</name>
    <name evidence="3" type="ORF">BYL167_LOCUS48127</name>
    <name evidence="5" type="ORF">GIL414_LOCUS55804</name>
    <name evidence="2" type="ORF">SMN809_LOCUS46441</name>
    <name evidence="4" type="ORF">SMN809_LOCUS54452</name>
</gene>
<dbReference type="Proteomes" id="UP000681720">
    <property type="component" value="Unassembled WGS sequence"/>
</dbReference>
<protein>
    <submittedName>
        <fullName evidence="2">Uncharacterized protein</fullName>
    </submittedName>
</protein>
<accession>A0A8S3B0J3</accession>
<dbReference type="EMBL" id="CAJOBJ010198891">
    <property type="protein sequence ID" value="CAF4977321.1"/>
    <property type="molecule type" value="Genomic_DNA"/>
</dbReference>
<dbReference type="EMBL" id="CAJOBH010073122">
    <property type="protein sequence ID" value="CAF4481338.1"/>
    <property type="molecule type" value="Genomic_DNA"/>
</dbReference>
<evidence type="ECO:0000313" key="3">
    <source>
        <dbReference type="EMBL" id="CAF4800624.1"/>
    </source>
</evidence>
<dbReference type="EMBL" id="CAJOBI010144466">
    <property type="protein sequence ID" value="CAF4783328.1"/>
    <property type="molecule type" value="Genomic_DNA"/>
</dbReference>
<evidence type="ECO:0000313" key="5">
    <source>
        <dbReference type="EMBL" id="CAF4977321.1"/>
    </source>
</evidence>
<dbReference type="AlphaFoldDB" id="A0A8S3B0J3"/>
<dbReference type="EMBL" id="CAJOBI010189921">
    <property type="protein sequence ID" value="CAF4957873.1"/>
    <property type="molecule type" value="Genomic_DNA"/>
</dbReference>
<organism evidence="2 6">
    <name type="scientific">Rotaria magnacalcarata</name>
    <dbReference type="NCBI Taxonomy" id="392030"/>
    <lineage>
        <taxon>Eukaryota</taxon>
        <taxon>Metazoa</taxon>
        <taxon>Spiralia</taxon>
        <taxon>Gnathifera</taxon>
        <taxon>Rotifera</taxon>
        <taxon>Eurotatoria</taxon>
        <taxon>Bdelloidea</taxon>
        <taxon>Philodinida</taxon>
        <taxon>Philodinidae</taxon>
        <taxon>Rotaria</taxon>
    </lineage>
</organism>